<dbReference type="RefSeq" id="WP_119605195.1">
    <property type="nucleotide sequence ID" value="NZ_QXUF01000032.1"/>
</dbReference>
<dbReference type="OrthoDB" id="1956540at2"/>
<dbReference type="PANTHER" id="PTHR32266">
    <property type="entry name" value="NICOTIANAMINE SYNTHASE 3"/>
    <property type="match status" value="1"/>
</dbReference>
<gene>
    <name evidence="3" type="primary">cntL</name>
    <name evidence="3" type="ORF">BU112_06160</name>
</gene>
<evidence type="ECO:0000256" key="2">
    <source>
        <dbReference type="ARBA" id="ARBA00022691"/>
    </source>
</evidence>
<dbReference type="GO" id="GO:0030410">
    <property type="term" value="F:nicotianamine synthase activity"/>
    <property type="evidence" value="ECO:0007669"/>
    <property type="project" value="InterPro"/>
</dbReference>
<reference evidence="3 4" key="1">
    <citation type="journal article" date="2016" name="Front. Microbiol.">
        <title>Comprehensive Phylogenetic Analysis of Bovine Non-aureus Staphylococci Species Based on Whole-Genome Sequencing.</title>
        <authorList>
            <person name="Naushad S."/>
            <person name="Barkema H.W."/>
            <person name="Luby C."/>
            <person name="Condas L.A."/>
            <person name="Nobrega D.B."/>
            <person name="Carson D.A."/>
            <person name="De Buck J."/>
        </authorList>
    </citation>
    <scope>NUCLEOTIDE SEQUENCE [LARGE SCALE GENOMIC DNA]</scope>
    <source>
        <strain evidence="3 4">SNUC 4554</strain>
    </source>
</reference>
<evidence type="ECO:0000313" key="3">
    <source>
        <dbReference type="EMBL" id="RIN01294.1"/>
    </source>
</evidence>
<sequence>MNNLEKEISAILHKYLLNFETLYENVLENSDYIDALETLVDEYSQFILNPVFRRLYEDWEDEAVKEHLTTRLQFISAQCVKQVEVIRAQRLLDGKTSTSGYFDNIEHCINEEFGQCHITENDKLLLVGSGAYPMTLIQVAKETGVSVIGIDIDSTAVDLGQRIVKVLAPNEDIEITEQTVDQLVDIKEVTHIIFSSTIPIKYDILEQLYDLTNENVVVAMRFGDGIKSLFNYPSEQTSVDKWQCVDKRIQSDQIFDIALYRKTSIKVGVADV</sequence>
<evidence type="ECO:0000313" key="4">
    <source>
        <dbReference type="Proteomes" id="UP000286317"/>
    </source>
</evidence>
<dbReference type="SUPFAM" id="SSF53335">
    <property type="entry name" value="S-adenosyl-L-methionine-dependent methyltransferases"/>
    <property type="match status" value="1"/>
</dbReference>
<protein>
    <submittedName>
        <fullName evidence="3">Staphylopine biosynthesis enzyme CntL</fullName>
    </submittedName>
</protein>
<organism evidence="3 4">
    <name type="scientific">Staphylococcus shinii</name>
    <dbReference type="NCBI Taxonomy" id="2912228"/>
    <lineage>
        <taxon>Bacteria</taxon>
        <taxon>Bacillati</taxon>
        <taxon>Bacillota</taxon>
        <taxon>Bacilli</taxon>
        <taxon>Bacillales</taxon>
        <taxon>Staphylococcaceae</taxon>
        <taxon>Staphylococcus</taxon>
    </lineage>
</organism>
<dbReference type="Gene3D" id="3.40.50.150">
    <property type="entry name" value="Vaccinia Virus protein VP39"/>
    <property type="match status" value="1"/>
</dbReference>
<dbReference type="InterPro" id="IPR004298">
    <property type="entry name" value="Nicotian_synth"/>
</dbReference>
<name>A0A418IGA0_9STAP</name>
<accession>A0A418IGA0</accession>
<keyword evidence="4" id="KW-1185">Reference proteome</keyword>
<dbReference type="AlphaFoldDB" id="A0A418IGA0"/>
<dbReference type="InterPro" id="IPR029063">
    <property type="entry name" value="SAM-dependent_MTases_sf"/>
</dbReference>
<evidence type="ECO:0000256" key="1">
    <source>
        <dbReference type="ARBA" id="ARBA00022679"/>
    </source>
</evidence>
<keyword evidence="1" id="KW-0808">Transferase</keyword>
<dbReference type="EMBL" id="QXUF01000032">
    <property type="protein sequence ID" value="RIN01294.1"/>
    <property type="molecule type" value="Genomic_DNA"/>
</dbReference>
<dbReference type="NCBIfam" id="NF033601">
    <property type="entry name" value="Sta_opine_CntL"/>
    <property type="match status" value="1"/>
</dbReference>
<dbReference type="PANTHER" id="PTHR32266:SF12">
    <property type="entry name" value="NICOTIANAMINE SYNTHASE 3"/>
    <property type="match status" value="1"/>
</dbReference>
<proteinExistence type="predicted"/>
<dbReference type="Proteomes" id="UP000286317">
    <property type="component" value="Unassembled WGS sequence"/>
</dbReference>
<comment type="caution">
    <text evidence="3">The sequence shown here is derived from an EMBL/GenBank/DDBJ whole genome shotgun (WGS) entry which is preliminary data.</text>
</comment>
<keyword evidence="2" id="KW-0949">S-adenosyl-L-methionine</keyword>
<dbReference type="GO" id="GO:0030418">
    <property type="term" value="P:nicotianamine biosynthetic process"/>
    <property type="evidence" value="ECO:0007669"/>
    <property type="project" value="InterPro"/>
</dbReference>